<reference evidence="2" key="2">
    <citation type="submission" date="2020-09" db="EMBL/GenBank/DDBJ databases">
        <authorList>
            <person name="Sun Q."/>
            <person name="Kim S."/>
        </authorList>
    </citation>
    <scope>NUCLEOTIDE SEQUENCE</scope>
    <source>
        <strain evidence="2">KCTC 32513</strain>
    </source>
</reference>
<evidence type="ECO:0000256" key="1">
    <source>
        <dbReference type="SAM" id="MobiDB-lite"/>
    </source>
</evidence>
<dbReference type="EMBL" id="BMZH01000002">
    <property type="protein sequence ID" value="GHA85928.1"/>
    <property type="molecule type" value="Genomic_DNA"/>
</dbReference>
<protein>
    <submittedName>
        <fullName evidence="2">Uncharacterized protein</fullName>
    </submittedName>
</protein>
<keyword evidence="3" id="KW-1185">Reference proteome</keyword>
<evidence type="ECO:0000313" key="2">
    <source>
        <dbReference type="EMBL" id="GHA85928.1"/>
    </source>
</evidence>
<feature type="region of interest" description="Disordered" evidence="1">
    <location>
        <begin position="1"/>
        <end position="72"/>
    </location>
</feature>
<gene>
    <name evidence="2" type="ORF">GCM10009069_06420</name>
</gene>
<name>A0A8J3G1H4_9PROT</name>
<sequence>MASPPTKGGIMGMNSGPRSIKADAIQKQLAENQPRPNNNPVQNPARAGLSRRDTPTRRMNSNVSERRVTPQR</sequence>
<accession>A0A8J3G1H4</accession>
<reference evidence="2" key="1">
    <citation type="journal article" date="2014" name="Int. J. Syst. Evol. Microbiol.">
        <title>Complete genome sequence of Corynebacterium casei LMG S-19264T (=DSM 44701T), isolated from a smear-ripened cheese.</title>
        <authorList>
            <consortium name="US DOE Joint Genome Institute (JGI-PGF)"/>
            <person name="Walter F."/>
            <person name="Albersmeier A."/>
            <person name="Kalinowski J."/>
            <person name="Ruckert C."/>
        </authorList>
    </citation>
    <scope>NUCLEOTIDE SEQUENCE</scope>
    <source>
        <strain evidence="2">KCTC 32513</strain>
    </source>
</reference>
<dbReference type="AlphaFoldDB" id="A0A8J3G1H4"/>
<proteinExistence type="predicted"/>
<comment type="caution">
    <text evidence="2">The sequence shown here is derived from an EMBL/GenBank/DDBJ whole genome shotgun (WGS) entry which is preliminary data.</text>
</comment>
<organism evidence="2 3">
    <name type="scientific">Algimonas arctica</name>
    <dbReference type="NCBI Taxonomy" id="1479486"/>
    <lineage>
        <taxon>Bacteria</taxon>
        <taxon>Pseudomonadati</taxon>
        <taxon>Pseudomonadota</taxon>
        <taxon>Alphaproteobacteria</taxon>
        <taxon>Maricaulales</taxon>
        <taxon>Robiginitomaculaceae</taxon>
        <taxon>Algimonas</taxon>
    </lineage>
</organism>
<feature type="compositionally biased region" description="Low complexity" evidence="1">
    <location>
        <begin position="32"/>
        <end position="47"/>
    </location>
</feature>
<dbReference type="Proteomes" id="UP000634004">
    <property type="component" value="Unassembled WGS sequence"/>
</dbReference>
<evidence type="ECO:0000313" key="3">
    <source>
        <dbReference type="Proteomes" id="UP000634004"/>
    </source>
</evidence>